<reference evidence="1" key="1">
    <citation type="submission" date="2013-11" db="EMBL/GenBank/DDBJ databases">
        <title>Genome sequence of the fusiform rust pathogen reveals effectors for host alternation and coevolution with pine.</title>
        <authorList>
            <consortium name="DOE Joint Genome Institute"/>
            <person name="Smith K."/>
            <person name="Pendleton A."/>
            <person name="Kubisiak T."/>
            <person name="Anderson C."/>
            <person name="Salamov A."/>
            <person name="Aerts A."/>
            <person name="Riley R."/>
            <person name="Clum A."/>
            <person name="Lindquist E."/>
            <person name="Ence D."/>
            <person name="Campbell M."/>
            <person name="Kronenberg Z."/>
            <person name="Feau N."/>
            <person name="Dhillon B."/>
            <person name="Hamelin R."/>
            <person name="Burleigh J."/>
            <person name="Smith J."/>
            <person name="Yandell M."/>
            <person name="Nelson C."/>
            <person name="Grigoriev I."/>
            <person name="Davis J."/>
        </authorList>
    </citation>
    <scope>NUCLEOTIDE SEQUENCE</scope>
    <source>
        <strain evidence="1">G11</strain>
    </source>
</reference>
<dbReference type="Proteomes" id="UP000886653">
    <property type="component" value="Unassembled WGS sequence"/>
</dbReference>
<organism evidence="1 2">
    <name type="scientific">Cronartium quercuum f. sp. fusiforme G11</name>
    <dbReference type="NCBI Taxonomy" id="708437"/>
    <lineage>
        <taxon>Eukaryota</taxon>
        <taxon>Fungi</taxon>
        <taxon>Dikarya</taxon>
        <taxon>Basidiomycota</taxon>
        <taxon>Pucciniomycotina</taxon>
        <taxon>Pucciniomycetes</taxon>
        <taxon>Pucciniales</taxon>
        <taxon>Coleosporiaceae</taxon>
        <taxon>Cronartium</taxon>
    </lineage>
</organism>
<gene>
    <name evidence="1" type="ORF">CROQUDRAFT_308365</name>
</gene>
<accession>A0A9P6NBR4</accession>
<keyword evidence="2" id="KW-1185">Reference proteome</keyword>
<sequence length="231" mass="26533">MTVNFQVFTEIDASTFLLHLYVDSAEQLFPPAWFAELLYTKNHEVAQAWQEMPSPGGEIFASLKAVLEQHKPESLLERRQSVETAIKNAYDHERITFFKKHGTEVSWEQVMYRIKLLHSVRADLFPKDEKAAQVEFLLNLYSPANSFGFDSQHEVESLGLKSLDDLSELRATVGRFRLATRQKWLCVQILRSVTREFADIDLPLFIKSVTETLENSLRSRVPPAESTTLLS</sequence>
<name>A0A9P6NBR4_9BASI</name>
<comment type="caution">
    <text evidence="1">The sequence shown here is derived from an EMBL/GenBank/DDBJ whole genome shotgun (WGS) entry which is preliminary data.</text>
</comment>
<evidence type="ECO:0000313" key="1">
    <source>
        <dbReference type="EMBL" id="KAG0141108.1"/>
    </source>
</evidence>
<evidence type="ECO:0000313" key="2">
    <source>
        <dbReference type="Proteomes" id="UP000886653"/>
    </source>
</evidence>
<proteinExistence type="predicted"/>
<dbReference type="EMBL" id="MU167402">
    <property type="protein sequence ID" value="KAG0141108.1"/>
    <property type="molecule type" value="Genomic_DNA"/>
</dbReference>
<protein>
    <submittedName>
        <fullName evidence="1">Uncharacterized protein</fullName>
    </submittedName>
</protein>
<dbReference type="AlphaFoldDB" id="A0A9P6NBR4"/>